<evidence type="ECO:0000256" key="6">
    <source>
        <dbReference type="SAM" id="Coils"/>
    </source>
</evidence>
<feature type="chain" id="PRO_5019227840" evidence="8">
    <location>
        <begin position="33"/>
        <end position="586"/>
    </location>
</feature>
<evidence type="ECO:0000256" key="2">
    <source>
        <dbReference type="ARBA" id="ARBA00022490"/>
    </source>
</evidence>
<reference evidence="9 10" key="1">
    <citation type="submission" date="2018-08" db="EMBL/GenBank/DDBJ databases">
        <title>A genome reference for cultivated species of the human gut microbiota.</title>
        <authorList>
            <person name="Zou Y."/>
            <person name="Xue W."/>
            <person name="Luo G."/>
        </authorList>
    </citation>
    <scope>NUCLEOTIDE SEQUENCE [LARGE SCALE GENOMIC DNA]</scope>
    <source>
        <strain evidence="9 10">OF03-9BH</strain>
    </source>
</reference>
<comment type="caution">
    <text evidence="9">The sequence shown here is derived from an EMBL/GenBank/DDBJ whole genome shotgun (WGS) entry which is preliminary data.</text>
</comment>
<evidence type="ECO:0000256" key="7">
    <source>
        <dbReference type="SAM" id="Phobius"/>
    </source>
</evidence>
<evidence type="ECO:0000256" key="3">
    <source>
        <dbReference type="ARBA" id="ARBA00022737"/>
    </source>
</evidence>
<accession>A0A413HA04</accession>
<dbReference type="Pfam" id="PF13181">
    <property type="entry name" value="TPR_8"/>
    <property type="match status" value="1"/>
</dbReference>
<dbReference type="AlphaFoldDB" id="A0A413HA04"/>
<feature type="coiled-coil region" evidence="6">
    <location>
        <begin position="392"/>
        <end position="471"/>
    </location>
</feature>
<evidence type="ECO:0000313" key="9">
    <source>
        <dbReference type="EMBL" id="RGX80423.1"/>
    </source>
</evidence>
<evidence type="ECO:0000256" key="8">
    <source>
        <dbReference type="SAM" id="SignalP"/>
    </source>
</evidence>
<comment type="subcellular location">
    <subcellularLocation>
        <location evidence="1">Cytoplasm</location>
    </subcellularLocation>
</comment>
<keyword evidence="4" id="KW-0802">TPR repeat</keyword>
<dbReference type="InterPro" id="IPR019734">
    <property type="entry name" value="TPR_rpt"/>
</dbReference>
<dbReference type="Proteomes" id="UP000286075">
    <property type="component" value="Unassembled WGS sequence"/>
</dbReference>
<dbReference type="PANTHER" id="PTHR46630">
    <property type="entry name" value="TETRATRICOPEPTIDE REPEAT PROTEIN 29"/>
    <property type="match status" value="1"/>
</dbReference>
<gene>
    <name evidence="9" type="ORF">DXA68_04135</name>
</gene>
<keyword evidence="8" id="KW-0732">Signal</keyword>
<dbReference type="InterPro" id="IPR051476">
    <property type="entry name" value="Bac_ResReg_Asp_Phosphatase"/>
</dbReference>
<keyword evidence="3" id="KW-0677">Repeat</keyword>
<dbReference type="GO" id="GO:0005737">
    <property type="term" value="C:cytoplasm"/>
    <property type="evidence" value="ECO:0007669"/>
    <property type="project" value="UniProtKB-SubCell"/>
</dbReference>
<dbReference type="Gene3D" id="1.25.40.10">
    <property type="entry name" value="Tetratricopeptide repeat domain"/>
    <property type="match status" value="2"/>
</dbReference>
<organism evidence="9 10">
    <name type="scientific">Bacteroides stercorirosoris</name>
    <dbReference type="NCBI Taxonomy" id="871324"/>
    <lineage>
        <taxon>Bacteria</taxon>
        <taxon>Pseudomonadati</taxon>
        <taxon>Bacteroidota</taxon>
        <taxon>Bacteroidia</taxon>
        <taxon>Bacteroidales</taxon>
        <taxon>Bacteroidaceae</taxon>
        <taxon>Bacteroides</taxon>
    </lineage>
</organism>
<sequence length="586" mass="67857">MHTNYFLKIMRKRVFHIWLTMLLSLASCTQHHSPNVLLMQADSLMEAYPDSALRILENVEPQQLKTPANQAYYALLLTQARDKNYIVQTDDSLIRIAVQYYDSIGEVAMQAKAHYYKGCIYRDANLCGEAVQEYLTAIPLAKKTENQKLLGLIYNHAGYLYYLQNLVEQADSIYQLAEKLAIQRNDTSLWAEALSFQGKINIRKGTTYHSTAEKELLKAFEMTSTSSHKRVQADIAASLSSLYSRMEQKEKAIQYAKLNISLREDTTQCYTAFLLLGDAYFKIGKYDSATIYINKSLLTTRYGTKASAYMRLAEIAQIQGDLEKSLTLTDKYTLYLDSLHAAQQSNDILNAEKKVAKQQYTNTLSYDKHKQLILITASTILILIIIIGCIILNKHRQKAHDLEQSQSHLKQEQQELQERYLQVRNELKKKDTVIAALQQEIDQQQADEEKRQQLRQELDTLQKERDALAQVVFEHSKVSTKIERIINSYKAYDKSDEQLSEEDWKCLIAETDMRWNRVITRLNAEYKLSKTEVHLCCLFLTDLPIANLPYIIQIARNSIYRKEKEIRKKIDCPPEISKLKDFLENY</sequence>
<keyword evidence="6" id="KW-0175">Coiled coil</keyword>
<dbReference type="EMBL" id="QSCF01000004">
    <property type="protein sequence ID" value="RGX80423.1"/>
    <property type="molecule type" value="Genomic_DNA"/>
</dbReference>
<dbReference type="InterPro" id="IPR011990">
    <property type="entry name" value="TPR-like_helical_dom_sf"/>
</dbReference>
<feature type="signal peptide" evidence="8">
    <location>
        <begin position="1"/>
        <end position="32"/>
    </location>
</feature>
<dbReference type="SUPFAM" id="SSF48452">
    <property type="entry name" value="TPR-like"/>
    <property type="match status" value="1"/>
</dbReference>
<keyword evidence="7" id="KW-0472">Membrane</keyword>
<dbReference type="SMART" id="SM00028">
    <property type="entry name" value="TPR"/>
    <property type="match status" value="5"/>
</dbReference>
<evidence type="ECO:0000256" key="4">
    <source>
        <dbReference type="ARBA" id="ARBA00022803"/>
    </source>
</evidence>
<keyword evidence="7" id="KW-1133">Transmembrane helix</keyword>
<proteinExistence type="inferred from homology"/>
<keyword evidence="7" id="KW-0812">Transmembrane</keyword>
<dbReference type="PANTHER" id="PTHR46630:SF1">
    <property type="entry name" value="TETRATRICOPEPTIDE REPEAT PROTEIN 29"/>
    <property type="match status" value="1"/>
</dbReference>
<protein>
    <submittedName>
        <fullName evidence="9">Uncharacterized protein</fullName>
    </submittedName>
</protein>
<evidence type="ECO:0000313" key="10">
    <source>
        <dbReference type="Proteomes" id="UP000286075"/>
    </source>
</evidence>
<keyword evidence="2" id="KW-0963">Cytoplasm</keyword>
<feature type="transmembrane region" description="Helical" evidence="7">
    <location>
        <begin position="372"/>
        <end position="392"/>
    </location>
</feature>
<comment type="similarity">
    <text evidence="5">Belongs to the Rap family.</text>
</comment>
<evidence type="ECO:0000256" key="1">
    <source>
        <dbReference type="ARBA" id="ARBA00004496"/>
    </source>
</evidence>
<name>A0A413HA04_9BACE</name>
<evidence type="ECO:0000256" key="5">
    <source>
        <dbReference type="ARBA" id="ARBA00038253"/>
    </source>
</evidence>